<accession>D3KGG0</accession>
<proteinExistence type="predicted"/>
<reference evidence="2 3" key="1">
    <citation type="journal article" date="2007" name="Science">
        <title>Genomic minimalism in the early diverging intestinal parasite Giardia lamblia.</title>
        <authorList>
            <person name="Morrison H.G."/>
            <person name="McArthur A.G."/>
            <person name="Gillin F.D."/>
            <person name="Aley S.B."/>
            <person name="Adam R.D."/>
            <person name="Olsen G.J."/>
            <person name="Best A.A."/>
            <person name="Cande W.Z."/>
            <person name="Chen F."/>
            <person name="Cipriano M.J."/>
            <person name="Davids B.J."/>
            <person name="Dawson S.C."/>
            <person name="Elmendorf H.G."/>
            <person name="Hehl A.B."/>
            <person name="Holder M.E."/>
            <person name="Huse S.M."/>
            <person name="Kim U.U."/>
            <person name="Lasek-Nesselquist E."/>
            <person name="Manning G."/>
            <person name="Nigam A."/>
            <person name="Nixon J.E."/>
            <person name="Palm D."/>
            <person name="Passamaneck N.E."/>
            <person name="Prabhu A."/>
            <person name="Reich C.I."/>
            <person name="Reiner D.S."/>
            <person name="Samuelson J."/>
            <person name="Svard S.G."/>
            <person name="Sogin M.L."/>
        </authorList>
    </citation>
    <scope>NUCLEOTIDE SEQUENCE [LARGE SCALE GENOMIC DNA]</scope>
    <source>
        <strain evidence="2 3">WB C6</strain>
    </source>
</reference>
<dbReference type="VEuPathDB" id="GiardiaDB:GL50803_10821"/>
<sequence>MELYVVYSTKLVEARAWLPFSTVSMECSSVLSVAEADLERFCIDMVQWLKDVPENALLSCLSQQSQEDASKLGNTVNIYRITCHVSFRDADMSQNKYLARLKALLHRCATGCTIVFQVETYRPVYRQTIVDFCITSAFLAQRLDFYQYLEFLEVSQSKAQVSAANPASPDESAKEFIKNSFHRLVAPVMSFRTIDTLRSSYSGAQTEESREKFRLDLSRRLFNETVFEEVEEALSKELTIPLSKLSVIVLNACEKAPFHNDYCNLLFSLYGLSNIKSSQYIRGRHTSLTLENELYRCTFLYMCMYEYIWLVLQNSLLDSVEEPQEQGKTTKMIRGSFTESFHQVITSVYRRKLQGSQDINSAYMAYGSSKPLVVPTGRLAIPFSPFQHTQGKVKDLTSMLKRLGFTLITATPVTRQSPVSTLSKETSIPTRPSSSPQIAPSKTPDPDLPVCGTPQNIQAQYKLVECNSFVLKNGHPLDQFEQIETGRFKAESNRRSMDQFTILSIKQRNTMFWNA</sequence>
<evidence type="ECO:0000313" key="2">
    <source>
        <dbReference type="EMBL" id="KAE8301818.1"/>
    </source>
</evidence>
<dbReference type="EMBL" id="AACB03000005">
    <property type="protein sequence ID" value="KAE8301818.1"/>
    <property type="molecule type" value="Genomic_DNA"/>
</dbReference>
<keyword evidence="3" id="KW-1185">Reference proteome</keyword>
<dbReference type="HOGENOM" id="CLU_529414_0_0_1"/>
<protein>
    <submittedName>
        <fullName evidence="2">Uncharacterized protein</fullName>
    </submittedName>
</protein>
<comment type="caution">
    <text evidence="2">The sequence shown here is derived from an EMBL/GenBank/DDBJ whole genome shotgun (WGS) entry which is preliminary data.</text>
</comment>
<organism evidence="2 3">
    <name type="scientific">Giardia intestinalis (strain ATCC 50803 / WB clone C6)</name>
    <name type="common">Giardia lamblia</name>
    <dbReference type="NCBI Taxonomy" id="184922"/>
    <lineage>
        <taxon>Eukaryota</taxon>
        <taxon>Metamonada</taxon>
        <taxon>Diplomonadida</taxon>
        <taxon>Hexamitidae</taxon>
        <taxon>Giardiinae</taxon>
        <taxon>Giardia</taxon>
    </lineage>
</organism>
<dbReference type="AlphaFoldDB" id="D3KGG0"/>
<dbReference type="OMA" id="CEKAPFH"/>
<name>D3KGG0_GIAIC</name>
<feature type="compositionally biased region" description="Polar residues" evidence="1">
    <location>
        <begin position="416"/>
        <end position="440"/>
    </location>
</feature>
<feature type="region of interest" description="Disordered" evidence="1">
    <location>
        <begin position="416"/>
        <end position="446"/>
    </location>
</feature>
<gene>
    <name evidence="2" type="ORF">GL50803_0010821</name>
</gene>
<dbReference type="Proteomes" id="UP000001548">
    <property type="component" value="Unassembled WGS sequence"/>
</dbReference>
<evidence type="ECO:0000256" key="1">
    <source>
        <dbReference type="SAM" id="MobiDB-lite"/>
    </source>
</evidence>
<evidence type="ECO:0000313" key="3">
    <source>
        <dbReference type="Proteomes" id="UP000001548"/>
    </source>
</evidence>